<comment type="subunit">
    <text evidence="6 8">The RNAP catalytic core consists of 2 alpha, 1 beta, 1 beta' and 1 omega subunit. When a sigma factor is associated with the core the holoenzyme is formed, which can initiate transcription.</text>
</comment>
<dbReference type="AlphaFoldDB" id="A0A1F6MAE3"/>
<dbReference type="HAMAP" id="MF_01321">
    <property type="entry name" value="RNApol_bact_RpoB"/>
    <property type="match status" value="1"/>
</dbReference>
<sequence>MAPIFKHQTVKSPVRKFLHEVKPVPETDLIEIQKNAYAWFLKHGIKELFEETSPITDFTGRDLELYLDGYYLDEPRFDEVTCRERNLTYESPLRVTARLVNKRTNQTKTQEIYLGDIPAMTERGTFVINGIERVVVSQLIRSAGAFFTAENVRGRRYYGAKIIPNRGAWVEVETDINNVLWIKVDRKRKVAATSLLRAFGIENDEKIIEHFKDVNKHPNIDFVEATIKKDLAKTMEEGLIEVYKRIRPGDLATADNAKSLIYAMFFNFERYDLGRVGVYKFNTKFDLGYTPEDYDKKDNRILSPEKLLLVLKEVVRLNISQEEPDDVDHLGNRRVRAVGELTQNRFRVGLARMERIIKDRMSTYELEDLTPNKLINARPVTSAIREFFMSSQLSQFMDQTNPLAELEHKRRLSALGPGGLSRDRAGFEVRDVHTTHYGRICPIATPEGPNIGLVNHLSSYARINEFGFIETPYRKVLREVANDPKFSEGEILGEDMAGIKAGTKITKEVAQKLTKEKREKIPVKHRVTNEIVYLNSFREEKVLTAAASVKLDDQGYFLEESVPARVYGKPGVADTSVIEYVDVASNQIVSIATACIPFLEHDDATRALMGTNMQRQAVPCIRPEAPLVGTGVEKEAARYSGYMITADEDGEITEVDGGHIVLTTKKGQVYTYNLAKFKRSNHSTCLDQHPVVNLNQKVKKGEVLSDGPSIREGELALGQNVLVAYMVWDGFNYEDAVIISERLVQNGSYSSIHIEDYTIDVVETKLGPEVVTSDIPNVSEEKLKNLDSEGIIRIGAEVKSGDILVGKITPKGETELSAEERLLRAIFGDKARDVRDSSLYLEHGEHGKVIDVKVFSSENGDKLEPGVIKQIQITVADLRKIQVGDKMAGRHGNKGVVSKVVPVEEMPFLEDGTPVDIILSPLGVISRMNLGQLLETHLGLAANALGYKVATPVLNGLTEEQIKSELGKANFPLSGQVQLFDGRTGEPFDNKTTIGYNYMLKLNHMVEDKIHQRSIGPYSLITQQPLGGKAQFGGQRFGEMEVWALEAYGAAHTLQEMITIKSDDVQGRSKAYEAIIKGEVVNKVNIPESFNVLVRELKGLGLDVELLSRSESGEYRPTAEVEAEKAKEMKREEIVSEPVQLPRK</sequence>
<dbReference type="Pfam" id="PF10385">
    <property type="entry name" value="RNA_pol_Rpb2_45"/>
    <property type="match status" value="1"/>
</dbReference>
<dbReference type="EMBL" id="MFQA01000036">
    <property type="protein sequence ID" value="OGH68595.1"/>
    <property type="molecule type" value="Genomic_DNA"/>
</dbReference>
<dbReference type="InterPro" id="IPR007645">
    <property type="entry name" value="RNA_pol_Rpb2_3"/>
</dbReference>
<evidence type="ECO:0000256" key="3">
    <source>
        <dbReference type="ARBA" id="ARBA00022695"/>
    </source>
</evidence>
<dbReference type="Pfam" id="PF04563">
    <property type="entry name" value="RNA_pol_Rpb2_1"/>
    <property type="match status" value="1"/>
</dbReference>
<evidence type="ECO:0000256" key="1">
    <source>
        <dbReference type="ARBA" id="ARBA00022478"/>
    </source>
</evidence>
<dbReference type="GO" id="GO:0032549">
    <property type="term" value="F:ribonucleoside binding"/>
    <property type="evidence" value="ECO:0007669"/>
    <property type="project" value="InterPro"/>
</dbReference>
<feature type="domain" description="DNA-directed RNA polymerase beta subunit external 1" evidence="14">
    <location>
        <begin position="523"/>
        <end position="584"/>
    </location>
</feature>
<evidence type="ECO:0000256" key="5">
    <source>
        <dbReference type="ARBA" id="ARBA00048552"/>
    </source>
</evidence>
<dbReference type="CDD" id="cd00653">
    <property type="entry name" value="RNA_pol_B_RPB2"/>
    <property type="match status" value="1"/>
</dbReference>
<evidence type="ECO:0000259" key="12">
    <source>
        <dbReference type="Pfam" id="PF04563"/>
    </source>
</evidence>
<dbReference type="InterPro" id="IPR007641">
    <property type="entry name" value="RNA_pol_Rpb2_7"/>
</dbReference>
<dbReference type="InterPro" id="IPR037033">
    <property type="entry name" value="DNA-dir_RNAP_su2_hyb_sf"/>
</dbReference>
<dbReference type="Pfam" id="PF04560">
    <property type="entry name" value="RNA_pol_Rpb2_7"/>
    <property type="match status" value="1"/>
</dbReference>
<comment type="similarity">
    <text evidence="6 7">Belongs to the RNA polymerase beta chain family.</text>
</comment>
<dbReference type="Gene3D" id="3.90.1100.10">
    <property type="match status" value="2"/>
</dbReference>
<dbReference type="Pfam" id="PF04561">
    <property type="entry name" value="RNA_pol_Rpb2_2"/>
    <property type="match status" value="1"/>
</dbReference>
<comment type="function">
    <text evidence="6 8">DNA-dependent RNA polymerase catalyzes the transcription of DNA into RNA using the four ribonucleoside triphosphates as substrates.</text>
</comment>
<dbReference type="SUPFAM" id="SSF64484">
    <property type="entry name" value="beta and beta-prime subunits of DNA dependent RNA-polymerase"/>
    <property type="match status" value="1"/>
</dbReference>
<dbReference type="FunFam" id="3.90.1800.10:FF:000001">
    <property type="entry name" value="DNA-directed RNA polymerase subunit beta"/>
    <property type="match status" value="1"/>
</dbReference>
<keyword evidence="4 6" id="KW-0804">Transcription</keyword>
<dbReference type="InterPro" id="IPR007120">
    <property type="entry name" value="DNA-dir_RNAP_su2_dom"/>
</dbReference>
<evidence type="ECO:0000259" key="11">
    <source>
        <dbReference type="Pfam" id="PF04561"/>
    </source>
</evidence>
<dbReference type="GO" id="GO:0000428">
    <property type="term" value="C:DNA-directed RNA polymerase complex"/>
    <property type="evidence" value="ECO:0007669"/>
    <property type="project" value="UniProtKB-KW"/>
</dbReference>
<reference evidence="15 16" key="1">
    <citation type="journal article" date="2016" name="Nat. Commun.">
        <title>Thousands of microbial genomes shed light on interconnected biogeochemical processes in an aquifer system.</title>
        <authorList>
            <person name="Anantharaman K."/>
            <person name="Brown C.T."/>
            <person name="Hug L.A."/>
            <person name="Sharon I."/>
            <person name="Castelle C.J."/>
            <person name="Probst A.J."/>
            <person name="Thomas B.C."/>
            <person name="Singh A."/>
            <person name="Wilkins M.J."/>
            <person name="Karaoz U."/>
            <person name="Brodie E.L."/>
            <person name="Williams K.H."/>
            <person name="Hubbard S.S."/>
            <person name="Banfield J.F."/>
        </authorList>
    </citation>
    <scope>NUCLEOTIDE SEQUENCE [LARGE SCALE GENOMIC DNA]</scope>
</reference>
<keyword evidence="2 6" id="KW-0808">Transferase</keyword>
<comment type="caution">
    <text evidence="15">The sequence shown here is derived from an EMBL/GenBank/DDBJ whole genome shotgun (WGS) entry which is preliminary data.</text>
</comment>
<dbReference type="InterPro" id="IPR014724">
    <property type="entry name" value="RNA_pol_RPB2_OB-fold"/>
</dbReference>
<dbReference type="EC" id="2.7.7.6" evidence="6 8"/>
<evidence type="ECO:0000313" key="16">
    <source>
        <dbReference type="Proteomes" id="UP000176413"/>
    </source>
</evidence>
<feature type="domain" description="DNA-directed RNA polymerase subunit 2 hybrid-binding" evidence="9">
    <location>
        <begin position="647"/>
        <end position="1031"/>
    </location>
</feature>
<dbReference type="NCBIfam" id="NF001616">
    <property type="entry name" value="PRK00405.1"/>
    <property type="match status" value="1"/>
</dbReference>
<evidence type="ECO:0000256" key="7">
    <source>
        <dbReference type="RuleBase" id="RU000434"/>
    </source>
</evidence>
<evidence type="ECO:0000259" key="14">
    <source>
        <dbReference type="Pfam" id="PF10385"/>
    </source>
</evidence>
<dbReference type="Proteomes" id="UP000176413">
    <property type="component" value="Unassembled WGS sequence"/>
</dbReference>
<dbReference type="Pfam" id="PF00562">
    <property type="entry name" value="RNA_pol_Rpb2_6"/>
    <property type="match status" value="1"/>
</dbReference>
<dbReference type="Gene3D" id="2.30.150.10">
    <property type="entry name" value="DNA-directed RNA polymerase, beta subunit, external 1 domain"/>
    <property type="match status" value="1"/>
</dbReference>
<feature type="domain" description="RNA polymerase Rpb2" evidence="13">
    <location>
        <begin position="395"/>
        <end position="463"/>
    </location>
</feature>
<proteinExistence type="inferred from homology"/>
<evidence type="ECO:0000313" key="15">
    <source>
        <dbReference type="EMBL" id="OGH68595.1"/>
    </source>
</evidence>
<dbReference type="Gene3D" id="3.90.1800.10">
    <property type="entry name" value="RNA polymerase alpha subunit dimerisation domain"/>
    <property type="match status" value="1"/>
</dbReference>
<dbReference type="Gene3D" id="2.40.50.100">
    <property type="match status" value="1"/>
</dbReference>
<evidence type="ECO:0000259" key="10">
    <source>
        <dbReference type="Pfam" id="PF04560"/>
    </source>
</evidence>
<dbReference type="GO" id="GO:0003677">
    <property type="term" value="F:DNA binding"/>
    <property type="evidence" value="ECO:0007669"/>
    <property type="project" value="UniProtKB-UniRule"/>
</dbReference>
<keyword evidence="1 6" id="KW-0240">DNA-directed RNA polymerase</keyword>
<comment type="catalytic activity">
    <reaction evidence="5 6 8">
        <text>RNA(n) + a ribonucleoside 5'-triphosphate = RNA(n+1) + diphosphate</text>
        <dbReference type="Rhea" id="RHEA:21248"/>
        <dbReference type="Rhea" id="RHEA-COMP:14527"/>
        <dbReference type="Rhea" id="RHEA-COMP:17342"/>
        <dbReference type="ChEBI" id="CHEBI:33019"/>
        <dbReference type="ChEBI" id="CHEBI:61557"/>
        <dbReference type="ChEBI" id="CHEBI:140395"/>
        <dbReference type="EC" id="2.7.7.6"/>
    </reaction>
</comment>
<protein>
    <recommendedName>
        <fullName evidence="6 8">DNA-directed RNA polymerase subunit beta</fullName>
        <shortName evidence="6">RNAP subunit beta</shortName>
        <ecNumber evidence="6 8">2.7.7.6</ecNumber>
    </recommendedName>
    <alternativeName>
        <fullName evidence="6">RNA polymerase subunit beta</fullName>
    </alternativeName>
    <alternativeName>
        <fullName evidence="6">Transcriptase subunit beta</fullName>
    </alternativeName>
</protein>
<organism evidence="15 16">
    <name type="scientific">Candidatus Magasanikbacteria bacterium RIFCSPHIGHO2_02_FULL_45_10</name>
    <dbReference type="NCBI Taxonomy" id="1798679"/>
    <lineage>
        <taxon>Bacteria</taxon>
        <taxon>Candidatus Magasanikiibacteriota</taxon>
    </lineage>
</organism>
<feature type="domain" description="RNA polymerase Rpb2" evidence="11">
    <location>
        <begin position="155"/>
        <end position="336"/>
    </location>
</feature>
<gene>
    <name evidence="6" type="primary">rpoB</name>
    <name evidence="15" type="ORF">A3D53_02070</name>
</gene>
<dbReference type="InterPro" id="IPR019462">
    <property type="entry name" value="DNA-dir_RNA_pol_bsu_external_1"/>
</dbReference>
<dbReference type="Gene3D" id="2.40.50.150">
    <property type="match status" value="1"/>
</dbReference>
<evidence type="ECO:0000256" key="8">
    <source>
        <dbReference type="RuleBase" id="RU363031"/>
    </source>
</evidence>
<evidence type="ECO:0000256" key="4">
    <source>
        <dbReference type="ARBA" id="ARBA00023163"/>
    </source>
</evidence>
<evidence type="ECO:0000256" key="6">
    <source>
        <dbReference type="HAMAP-Rule" id="MF_01321"/>
    </source>
</evidence>
<dbReference type="GO" id="GO:0006351">
    <property type="term" value="P:DNA-templated transcription"/>
    <property type="evidence" value="ECO:0007669"/>
    <property type="project" value="UniProtKB-UniRule"/>
</dbReference>
<dbReference type="InterPro" id="IPR007121">
    <property type="entry name" value="RNA_pol_bsu_CS"/>
</dbReference>
<name>A0A1F6MAE3_9BACT</name>
<dbReference type="Pfam" id="PF04565">
    <property type="entry name" value="RNA_pol_Rpb2_3"/>
    <property type="match status" value="1"/>
</dbReference>
<dbReference type="PROSITE" id="PS01166">
    <property type="entry name" value="RNA_POL_BETA"/>
    <property type="match status" value="1"/>
</dbReference>
<evidence type="ECO:0000259" key="9">
    <source>
        <dbReference type="Pfam" id="PF00562"/>
    </source>
</evidence>
<dbReference type="PANTHER" id="PTHR20856">
    <property type="entry name" value="DNA-DIRECTED RNA POLYMERASE I SUBUNIT 2"/>
    <property type="match status" value="1"/>
</dbReference>
<dbReference type="InterPro" id="IPR010243">
    <property type="entry name" value="RNA_pol_bsu_bac"/>
</dbReference>
<dbReference type="InterPro" id="IPR007644">
    <property type="entry name" value="RNA_pol_bsu_protrusion"/>
</dbReference>
<feature type="domain" description="RNA polymerase Rpb2" evidence="10">
    <location>
        <begin position="1033"/>
        <end position="1107"/>
    </location>
</feature>
<dbReference type="Gene3D" id="2.40.270.10">
    <property type="entry name" value="DNA-directed RNA polymerase, subunit 2, domain 6"/>
    <property type="match status" value="1"/>
</dbReference>
<dbReference type="GO" id="GO:0003899">
    <property type="term" value="F:DNA-directed RNA polymerase activity"/>
    <property type="evidence" value="ECO:0007669"/>
    <property type="project" value="UniProtKB-UniRule"/>
</dbReference>
<keyword evidence="3 6" id="KW-0548">Nucleotidyltransferase</keyword>
<dbReference type="InterPro" id="IPR007642">
    <property type="entry name" value="RNA_pol_Rpb2_2"/>
</dbReference>
<evidence type="ECO:0000256" key="2">
    <source>
        <dbReference type="ARBA" id="ARBA00022679"/>
    </source>
</evidence>
<evidence type="ECO:0000259" key="13">
    <source>
        <dbReference type="Pfam" id="PF04565"/>
    </source>
</evidence>
<dbReference type="InterPro" id="IPR042107">
    <property type="entry name" value="DNA-dir_RNA_pol_bsu_ext_1_sf"/>
</dbReference>
<dbReference type="InterPro" id="IPR015712">
    <property type="entry name" value="DNA-dir_RNA_pol_su2"/>
</dbReference>
<feature type="domain" description="RNA polymerase beta subunit protrusion" evidence="12">
    <location>
        <begin position="29"/>
        <end position="382"/>
    </location>
</feature>
<accession>A0A1F6MAE3</accession>